<dbReference type="KEGG" id="fri:FraEuI1c_3523"/>
<dbReference type="Proteomes" id="UP000002484">
    <property type="component" value="Chromosome"/>
</dbReference>
<accession>E3IZA5</accession>
<dbReference type="AlphaFoldDB" id="E3IZA5"/>
<dbReference type="InParanoid" id="E3IZA5"/>
<feature type="region of interest" description="Disordered" evidence="1">
    <location>
        <begin position="25"/>
        <end position="44"/>
    </location>
</feature>
<feature type="compositionally biased region" description="Pro residues" evidence="1">
    <location>
        <begin position="30"/>
        <end position="44"/>
    </location>
</feature>
<keyword evidence="3" id="KW-1185">Reference proteome</keyword>
<dbReference type="EMBL" id="CP002299">
    <property type="protein sequence ID" value="ADP81532.1"/>
    <property type="molecule type" value="Genomic_DNA"/>
</dbReference>
<dbReference type="RefSeq" id="WP_013424650.1">
    <property type="nucleotide sequence ID" value="NC_014666.1"/>
</dbReference>
<evidence type="ECO:0000313" key="3">
    <source>
        <dbReference type="Proteomes" id="UP000002484"/>
    </source>
</evidence>
<sequence length="165" mass="16881">MTGQTTDGAQDSPTGCEPVELLVVLAPGSGTPPGPGAPPPPPVAVPPVGARPAYAPPPPPTRPLTALEALGEVVPVHHEYAPRLALVELPLADVPRIAALPYVVGVYEAAPPPEILATLGDLELIFVRAWLSRLGGDAQHGDDDRTGQGLPWDAPGYEPPDAATG</sequence>
<gene>
    <name evidence="2" type="ordered locus">FraEuI1c_3523</name>
</gene>
<proteinExistence type="predicted"/>
<organism evidence="2 3">
    <name type="scientific">Pseudofrankia inefficax (strain DSM 45817 / CECT 9037 / DDB 130130 / EuI1c)</name>
    <name type="common">Frankia inefficax</name>
    <dbReference type="NCBI Taxonomy" id="298654"/>
    <lineage>
        <taxon>Bacteria</taxon>
        <taxon>Bacillati</taxon>
        <taxon>Actinomycetota</taxon>
        <taxon>Actinomycetes</taxon>
        <taxon>Frankiales</taxon>
        <taxon>Frankiaceae</taxon>
        <taxon>Pseudofrankia</taxon>
    </lineage>
</organism>
<reference evidence="2 3" key="1">
    <citation type="submission" date="2010-10" db="EMBL/GenBank/DDBJ databases">
        <title>Complete sequence of Frankia sp. EuI1c.</title>
        <authorList>
            <consortium name="US DOE Joint Genome Institute"/>
            <person name="Lucas S."/>
            <person name="Copeland A."/>
            <person name="Lapidus A."/>
            <person name="Cheng J.-F."/>
            <person name="Bruce D."/>
            <person name="Goodwin L."/>
            <person name="Pitluck S."/>
            <person name="Chertkov O."/>
            <person name="Detter J.C."/>
            <person name="Han C."/>
            <person name="Tapia R."/>
            <person name="Land M."/>
            <person name="Hauser L."/>
            <person name="Jeffries C."/>
            <person name="Kyrpides N."/>
            <person name="Ivanova N."/>
            <person name="Mikhailova N."/>
            <person name="Beauchemin N."/>
            <person name="Sen A."/>
            <person name="Sur S.A."/>
            <person name="Gtari M."/>
            <person name="Wall L."/>
            <person name="Tisa L."/>
            <person name="Woyke T."/>
        </authorList>
    </citation>
    <scope>NUCLEOTIDE SEQUENCE [LARGE SCALE GENOMIC DNA]</scope>
    <source>
        <strain evidence="3">DSM 45817 / CECT 9037 / EuI1c</strain>
    </source>
</reference>
<name>E3IZA5_PSEI1</name>
<evidence type="ECO:0000313" key="2">
    <source>
        <dbReference type="EMBL" id="ADP81532.1"/>
    </source>
</evidence>
<evidence type="ECO:0000256" key="1">
    <source>
        <dbReference type="SAM" id="MobiDB-lite"/>
    </source>
</evidence>
<feature type="region of interest" description="Disordered" evidence="1">
    <location>
        <begin position="137"/>
        <end position="165"/>
    </location>
</feature>
<protein>
    <submittedName>
        <fullName evidence="2">Uncharacterized protein</fullName>
    </submittedName>
</protein>
<dbReference type="OrthoDB" id="3213642at2"/>
<dbReference type="HOGENOM" id="CLU_1608434_0_0_11"/>